<dbReference type="STRING" id="50402.A0A0A0A815"/>
<sequence>VVTRDDVEESLKATWQYVRDKEQLLKDLHSQIEETGQRLSEKQAERDYWLEYKNVGSKIQANKIMNLEKDIKQVKDDHHRATEYYRNTLKAVKEENDRLVERHMKFCKEQAPENAVRYLDKNCCREIEENERLKEEVKVYQKEVSDLKASIQLLEEENISLVTKLIDSRLQNLRV</sequence>
<accession>A0A0A0A815</accession>
<feature type="non-terminal residue" evidence="2">
    <location>
        <position position="175"/>
    </location>
</feature>
<evidence type="ECO:0000313" key="2">
    <source>
        <dbReference type="EMBL" id="KGL90216.1"/>
    </source>
</evidence>
<evidence type="ECO:0000313" key="3">
    <source>
        <dbReference type="Proteomes" id="UP000053858"/>
    </source>
</evidence>
<dbReference type="EMBL" id="KL871085">
    <property type="protein sequence ID" value="KGL90216.1"/>
    <property type="molecule type" value="Genomic_DNA"/>
</dbReference>
<dbReference type="InterPro" id="IPR026702">
    <property type="entry name" value="CCDC83"/>
</dbReference>
<reference evidence="3" key="1">
    <citation type="journal article" date="2014" name="Science">
        <title>Comparative genomics reveals insights into avian genome evolution and adaptation.</title>
        <authorList>
            <consortium name="Avian Genome Consortium"/>
            <person name="Zhang G."/>
            <person name="Li C."/>
            <person name="Li Q."/>
            <person name="Li B."/>
            <person name="Larkin D.M."/>
            <person name="Lee C."/>
            <person name="Storz J.F."/>
            <person name="Antunes A."/>
            <person name="Greenwold M.J."/>
            <person name="Meredith R.W."/>
            <person name="Odeen A."/>
            <person name="Cui J."/>
            <person name="Zhou Q."/>
            <person name="Xu L."/>
            <person name="Pan H."/>
            <person name="Wang Z."/>
            <person name="Jin L."/>
            <person name="Zhang P."/>
            <person name="Hu H."/>
            <person name="Yang W."/>
            <person name="Hu J."/>
            <person name="Xiao J."/>
            <person name="Yang Z."/>
            <person name="Liu Y."/>
            <person name="Xie Q."/>
            <person name="Yu H."/>
            <person name="Lian J."/>
            <person name="Wen P."/>
            <person name="Zhang F."/>
            <person name="Li H."/>
            <person name="Zeng Y."/>
            <person name="Xiong Z."/>
            <person name="Liu S."/>
            <person name="Zhou L."/>
            <person name="Huang Z."/>
            <person name="An N."/>
            <person name="Wang J."/>
            <person name="Zheng Q."/>
            <person name="Xiong Y."/>
            <person name="Wang G."/>
            <person name="Wang B."/>
            <person name="Wang J."/>
            <person name="Fan Y."/>
            <person name="da Fonseca R.R."/>
            <person name="Alfaro-Nunez A."/>
            <person name="Schubert M."/>
            <person name="Orlando L."/>
            <person name="Mourier T."/>
            <person name="Howard J.T."/>
            <person name="Ganapathy G."/>
            <person name="Pfenning A."/>
            <person name="Whitney O."/>
            <person name="Rivas M.V."/>
            <person name="Hara E."/>
            <person name="Smith J."/>
            <person name="Farre M."/>
            <person name="Narayan J."/>
            <person name="Slavov G."/>
            <person name="Romanov M.N."/>
            <person name="Borges R."/>
            <person name="Machado J.P."/>
            <person name="Khan I."/>
            <person name="Springer M.S."/>
            <person name="Gatesy J."/>
            <person name="Hoffmann F.G."/>
            <person name="Opazo J.C."/>
            <person name="Hastad O."/>
            <person name="Sawyer R.H."/>
            <person name="Kim H."/>
            <person name="Kim K.W."/>
            <person name="Kim H.J."/>
            <person name="Cho S."/>
            <person name="Li N."/>
            <person name="Huang Y."/>
            <person name="Bruford M.W."/>
            <person name="Zhan X."/>
            <person name="Dixon A."/>
            <person name="Bertelsen M.F."/>
            <person name="Derryberry E."/>
            <person name="Warren W."/>
            <person name="Wilson R.K."/>
            <person name="Li S."/>
            <person name="Ray D.A."/>
            <person name="Green R.E."/>
            <person name="O'Brien S.J."/>
            <person name="Griffin D."/>
            <person name="Johnson W.E."/>
            <person name="Haussler D."/>
            <person name="Ryder O.A."/>
            <person name="Willerslev E."/>
            <person name="Graves G.R."/>
            <person name="Alstrom P."/>
            <person name="Fjeldsa J."/>
            <person name="Mindell D.P."/>
            <person name="Edwards S.V."/>
            <person name="Braun E.L."/>
            <person name="Rahbek C."/>
            <person name="Burt D.W."/>
            <person name="Houde P."/>
            <person name="Zhang Y."/>
            <person name="Yang H."/>
            <person name="Wang J."/>
            <person name="Jarvis E.D."/>
            <person name="Gilbert M.T."/>
            <person name="Wang J."/>
        </authorList>
    </citation>
    <scope>NUCLEOTIDE SEQUENCE [LARGE SCALE GENOMIC DNA]</scope>
</reference>
<dbReference type="AlphaFoldDB" id="A0A0A0A815"/>
<dbReference type="PANTHER" id="PTHR21468">
    <property type="entry name" value="HSD9"/>
    <property type="match status" value="1"/>
</dbReference>
<feature type="non-terminal residue" evidence="2">
    <location>
        <position position="1"/>
    </location>
</feature>
<dbReference type="PANTHER" id="PTHR21468:SF1">
    <property type="entry name" value="COILED-COIL DOMAIN-CONTAINING PROTEIN 83"/>
    <property type="match status" value="1"/>
</dbReference>
<dbReference type="Proteomes" id="UP000053858">
    <property type="component" value="Unassembled WGS sequence"/>
</dbReference>
<protein>
    <submittedName>
        <fullName evidence="2">Coiled-coil domain-containing protein 83</fullName>
    </submittedName>
</protein>
<evidence type="ECO:0000256" key="1">
    <source>
        <dbReference type="SAM" id="Coils"/>
    </source>
</evidence>
<gene>
    <name evidence="2" type="ORF">N301_00167</name>
</gene>
<organism evidence="2 3">
    <name type="scientific">Charadrius vociferus</name>
    <name type="common">Killdeer</name>
    <name type="synonym">Aegialitis vocifera</name>
    <dbReference type="NCBI Taxonomy" id="50402"/>
    <lineage>
        <taxon>Eukaryota</taxon>
        <taxon>Metazoa</taxon>
        <taxon>Chordata</taxon>
        <taxon>Craniata</taxon>
        <taxon>Vertebrata</taxon>
        <taxon>Euteleostomi</taxon>
        <taxon>Archelosauria</taxon>
        <taxon>Archosauria</taxon>
        <taxon>Dinosauria</taxon>
        <taxon>Saurischia</taxon>
        <taxon>Theropoda</taxon>
        <taxon>Coelurosauria</taxon>
        <taxon>Aves</taxon>
        <taxon>Neognathae</taxon>
        <taxon>Neoaves</taxon>
        <taxon>Charadriiformes</taxon>
        <taxon>Charadriidae</taxon>
        <taxon>Charadrius</taxon>
    </lineage>
</organism>
<feature type="coiled-coil region" evidence="1">
    <location>
        <begin position="130"/>
        <end position="157"/>
    </location>
</feature>
<keyword evidence="3" id="KW-1185">Reference proteome</keyword>
<feature type="coiled-coil region" evidence="1">
    <location>
        <begin position="18"/>
        <end position="77"/>
    </location>
</feature>
<keyword evidence="1" id="KW-0175">Coiled coil</keyword>
<proteinExistence type="predicted"/>
<name>A0A0A0A815_CHAVO</name>